<keyword evidence="3" id="KW-0391">Immunity</keyword>
<reference evidence="7 8" key="1">
    <citation type="journal article" date="2024" name="bioRxiv">
        <title>A reference genome for Trichogramma kaykai: A tiny desert-dwelling parasitoid wasp with competing sex-ratio distorters.</title>
        <authorList>
            <person name="Culotta J."/>
            <person name="Lindsey A.R."/>
        </authorList>
    </citation>
    <scope>NUCLEOTIDE SEQUENCE [LARGE SCALE GENOMIC DNA]</scope>
    <source>
        <strain evidence="7 8">KSX58</strain>
    </source>
</reference>
<evidence type="ECO:0000313" key="8">
    <source>
        <dbReference type="Proteomes" id="UP001627154"/>
    </source>
</evidence>
<protein>
    <recommendedName>
        <fullName evidence="9">Peptidoglycan recognition protein family domain-containing protein</fullName>
    </recommendedName>
</protein>
<dbReference type="InterPro" id="IPR002502">
    <property type="entry name" value="Amidase_domain"/>
</dbReference>
<evidence type="ECO:0000259" key="5">
    <source>
        <dbReference type="SMART" id="SM00644"/>
    </source>
</evidence>
<dbReference type="SUPFAM" id="SSF55846">
    <property type="entry name" value="N-acetylmuramoyl-L-alanine amidase-like"/>
    <property type="match status" value="1"/>
</dbReference>
<dbReference type="InterPro" id="IPR006619">
    <property type="entry name" value="PGRP_domain_met/bac"/>
</dbReference>
<dbReference type="PANTHER" id="PTHR11022">
    <property type="entry name" value="PEPTIDOGLYCAN RECOGNITION PROTEIN"/>
    <property type="match status" value="1"/>
</dbReference>
<keyword evidence="2" id="KW-0399">Innate immunity</keyword>
<dbReference type="AlphaFoldDB" id="A0ABD2WK47"/>
<accession>A0ABD2WK47</accession>
<feature type="domain" description="Peptidoglycan recognition protein family" evidence="6">
    <location>
        <begin position="98"/>
        <end position="245"/>
    </location>
</feature>
<gene>
    <name evidence="7" type="ORF">TKK_012433</name>
</gene>
<evidence type="ECO:0000313" key="7">
    <source>
        <dbReference type="EMBL" id="KAL3393182.1"/>
    </source>
</evidence>
<evidence type="ECO:0000256" key="1">
    <source>
        <dbReference type="ARBA" id="ARBA00007553"/>
    </source>
</evidence>
<dbReference type="Gene3D" id="3.40.80.10">
    <property type="entry name" value="Peptidoglycan recognition protein-like"/>
    <property type="match status" value="1"/>
</dbReference>
<evidence type="ECO:0000256" key="3">
    <source>
        <dbReference type="ARBA" id="ARBA00022859"/>
    </source>
</evidence>
<dbReference type="InterPro" id="IPR015510">
    <property type="entry name" value="PGRP"/>
</dbReference>
<dbReference type="InterPro" id="IPR036505">
    <property type="entry name" value="Amidase/PGRP_sf"/>
</dbReference>
<dbReference type="EMBL" id="JBJJXI010000100">
    <property type="protein sequence ID" value="KAL3393182.1"/>
    <property type="molecule type" value="Genomic_DNA"/>
</dbReference>
<organism evidence="7 8">
    <name type="scientific">Trichogramma kaykai</name>
    <dbReference type="NCBI Taxonomy" id="54128"/>
    <lineage>
        <taxon>Eukaryota</taxon>
        <taxon>Metazoa</taxon>
        <taxon>Ecdysozoa</taxon>
        <taxon>Arthropoda</taxon>
        <taxon>Hexapoda</taxon>
        <taxon>Insecta</taxon>
        <taxon>Pterygota</taxon>
        <taxon>Neoptera</taxon>
        <taxon>Endopterygota</taxon>
        <taxon>Hymenoptera</taxon>
        <taxon>Apocrita</taxon>
        <taxon>Proctotrupomorpha</taxon>
        <taxon>Chalcidoidea</taxon>
        <taxon>Trichogrammatidae</taxon>
        <taxon>Trichogramma</taxon>
    </lineage>
</organism>
<dbReference type="GO" id="GO:0045087">
    <property type="term" value="P:innate immune response"/>
    <property type="evidence" value="ECO:0007669"/>
    <property type="project" value="UniProtKB-KW"/>
</dbReference>
<dbReference type="PANTHER" id="PTHR11022:SF41">
    <property type="entry name" value="PEPTIDOGLYCAN-RECOGNITION PROTEIN LC-RELATED"/>
    <property type="match status" value="1"/>
</dbReference>
<evidence type="ECO:0000259" key="6">
    <source>
        <dbReference type="SMART" id="SM00701"/>
    </source>
</evidence>
<dbReference type="SMART" id="SM00644">
    <property type="entry name" value="Ami_2"/>
    <property type="match status" value="1"/>
</dbReference>
<proteinExistence type="inferred from homology"/>
<dbReference type="Proteomes" id="UP001627154">
    <property type="component" value="Unassembled WGS sequence"/>
</dbReference>
<keyword evidence="8" id="KW-1185">Reference proteome</keyword>
<comment type="caution">
    <text evidence="7">The sequence shown here is derived from an EMBL/GenBank/DDBJ whole genome shotgun (WGS) entry which is preliminary data.</text>
</comment>
<dbReference type="CDD" id="cd06583">
    <property type="entry name" value="PGRP"/>
    <property type="match status" value="1"/>
</dbReference>
<dbReference type="Pfam" id="PF01510">
    <property type="entry name" value="Amidase_2"/>
    <property type="match status" value="1"/>
</dbReference>
<evidence type="ECO:0000256" key="4">
    <source>
        <dbReference type="SAM" id="SignalP"/>
    </source>
</evidence>
<comment type="similarity">
    <text evidence="1">Belongs to the N-acetylmuramoyl-L-alanine amidase 2 family.</text>
</comment>
<evidence type="ECO:0008006" key="9">
    <source>
        <dbReference type="Google" id="ProtNLM"/>
    </source>
</evidence>
<evidence type="ECO:0000256" key="2">
    <source>
        <dbReference type="ARBA" id="ARBA00022588"/>
    </source>
</evidence>
<feature type="signal peptide" evidence="4">
    <location>
        <begin position="1"/>
        <end position="18"/>
    </location>
</feature>
<dbReference type="SMART" id="SM00701">
    <property type="entry name" value="PGRP"/>
    <property type="match status" value="1"/>
</dbReference>
<keyword evidence="4" id="KW-0732">Signal</keyword>
<feature type="chain" id="PRO_5044849306" description="Peptidoglycan recognition protein family domain-containing protein" evidence="4">
    <location>
        <begin position="19"/>
        <end position="276"/>
    </location>
</feature>
<feature type="domain" description="N-acetylmuramoyl-L-alanine amidase" evidence="5">
    <location>
        <begin position="111"/>
        <end position="252"/>
    </location>
</feature>
<name>A0ABD2WK47_9HYME</name>
<sequence length="276" mass="30633">MSIVIIVAVTLGVTPLRSVSESVDKSVNEPSAPKELEFRYTKHGIASLTRLSISISIIKVSSFFHATDHAIVTTEVAVVDAPHDEPSKQPPKDEEAISWLVNRTSWLARPARRTRPLARSPLPYLIVSETSDDRSGCLDGDSRRRAIRRRQLYDLDSLGLDDIGPSFLAGGDGNVYEGRGWWVAGQHTGPGYDERSLGLAFVGRSDSVQASQRRQIEAARRFIELAVARGRLAENYRVYAEKQLRVGSTSPGERLYAAVKNWTHWSHVAPLIDDFL</sequence>